<sequence>MRILLFCFILSFSTLYSQELHHQALSSQGTSKELPNGVYVSQTIGQQSVIGNYTKDGKTYGQGYQQSVWSKYILSTVNNPITTVTYPNPFISTINFQFSQPIKERIKMELFDVRGRLIFQTEQMPTDNLLTVAMPNLASSNYLVKLTAPNYTYYTQILKQE</sequence>
<name>A0ABP7V864_9FLAO</name>
<proteinExistence type="predicted"/>
<evidence type="ECO:0000313" key="4">
    <source>
        <dbReference type="EMBL" id="GAA4061650.1"/>
    </source>
</evidence>
<organism evidence="4 5">
    <name type="scientific">Flavobacterium cheonanense</name>
    <dbReference type="NCBI Taxonomy" id="706183"/>
    <lineage>
        <taxon>Bacteria</taxon>
        <taxon>Pseudomonadati</taxon>
        <taxon>Bacteroidota</taxon>
        <taxon>Flavobacteriia</taxon>
        <taxon>Flavobacteriales</taxon>
        <taxon>Flavobacteriaceae</taxon>
        <taxon>Flavobacterium</taxon>
    </lineage>
</organism>
<dbReference type="InterPro" id="IPR026444">
    <property type="entry name" value="Secre_tail"/>
</dbReference>
<evidence type="ECO:0000259" key="3">
    <source>
        <dbReference type="Pfam" id="PF18962"/>
    </source>
</evidence>
<evidence type="ECO:0000256" key="2">
    <source>
        <dbReference type="SAM" id="SignalP"/>
    </source>
</evidence>
<reference evidence="5" key="1">
    <citation type="journal article" date="2019" name="Int. J. Syst. Evol. Microbiol.">
        <title>The Global Catalogue of Microorganisms (GCM) 10K type strain sequencing project: providing services to taxonomists for standard genome sequencing and annotation.</title>
        <authorList>
            <consortium name="The Broad Institute Genomics Platform"/>
            <consortium name="The Broad Institute Genome Sequencing Center for Infectious Disease"/>
            <person name="Wu L."/>
            <person name="Ma J."/>
        </authorList>
    </citation>
    <scope>NUCLEOTIDE SEQUENCE [LARGE SCALE GENOMIC DNA]</scope>
    <source>
        <strain evidence="5">JCM 17069</strain>
    </source>
</reference>
<dbReference type="RefSeq" id="WP_344815023.1">
    <property type="nucleotide sequence ID" value="NZ_BAABCT010000001.1"/>
</dbReference>
<keyword evidence="5" id="KW-1185">Reference proteome</keyword>
<feature type="signal peptide" evidence="2">
    <location>
        <begin position="1"/>
        <end position="17"/>
    </location>
</feature>
<gene>
    <name evidence="4" type="ORF">GCM10022389_02610</name>
</gene>
<keyword evidence="1 2" id="KW-0732">Signal</keyword>
<feature type="domain" description="Secretion system C-terminal sorting" evidence="3">
    <location>
        <begin position="86"/>
        <end position="154"/>
    </location>
</feature>
<dbReference type="Pfam" id="PF18962">
    <property type="entry name" value="Por_Secre_tail"/>
    <property type="match status" value="1"/>
</dbReference>
<dbReference type="NCBIfam" id="TIGR04183">
    <property type="entry name" value="Por_Secre_tail"/>
    <property type="match status" value="1"/>
</dbReference>
<dbReference type="EMBL" id="BAABCT010000001">
    <property type="protein sequence ID" value="GAA4061650.1"/>
    <property type="molecule type" value="Genomic_DNA"/>
</dbReference>
<protein>
    <recommendedName>
        <fullName evidence="3">Secretion system C-terminal sorting domain-containing protein</fullName>
    </recommendedName>
</protein>
<comment type="caution">
    <text evidence="4">The sequence shown here is derived from an EMBL/GenBank/DDBJ whole genome shotgun (WGS) entry which is preliminary data.</text>
</comment>
<dbReference type="Proteomes" id="UP001500367">
    <property type="component" value="Unassembled WGS sequence"/>
</dbReference>
<accession>A0ABP7V864</accession>
<evidence type="ECO:0000313" key="5">
    <source>
        <dbReference type="Proteomes" id="UP001500367"/>
    </source>
</evidence>
<feature type="chain" id="PRO_5046178633" description="Secretion system C-terminal sorting domain-containing protein" evidence="2">
    <location>
        <begin position="18"/>
        <end position="161"/>
    </location>
</feature>
<evidence type="ECO:0000256" key="1">
    <source>
        <dbReference type="ARBA" id="ARBA00022729"/>
    </source>
</evidence>